<evidence type="ECO:0000259" key="8">
    <source>
        <dbReference type="PROSITE" id="PS50234"/>
    </source>
</evidence>
<feature type="transmembrane region" description="Helical" evidence="7">
    <location>
        <begin position="315"/>
        <end position="333"/>
    </location>
</feature>
<name>A0A4R9GBN1_9LEPT</name>
<feature type="compositionally biased region" description="Basic and acidic residues" evidence="6">
    <location>
        <begin position="497"/>
        <end position="511"/>
    </location>
</feature>
<dbReference type="PANTHER" id="PTHR22550:SF5">
    <property type="entry name" value="LEUCINE ZIPPER PROTEIN 4"/>
    <property type="match status" value="1"/>
</dbReference>
<dbReference type="Gene3D" id="1.25.40.10">
    <property type="entry name" value="Tetratricopeptide repeat domain"/>
    <property type="match status" value="1"/>
</dbReference>
<proteinExistence type="predicted"/>
<evidence type="ECO:0000256" key="1">
    <source>
        <dbReference type="ARBA" id="ARBA00022475"/>
    </source>
</evidence>
<gene>
    <name evidence="9" type="ORF">EHO60_13665</name>
</gene>
<keyword evidence="10" id="KW-1185">Reference proteome</keyword>
<keyword evidence="1" id="KW-1003">Cell membrane</keyword>
<dbReference type="Proteomes" id="UP000298458">
    <property type="component" value="Unassembled WGS sequence"/>
</dbReference>
<evidence type="ECO:0000313" key="10">
    <source>
        <dbReference type="Proteomes" id="UP000298458"/>
    </source>
</evidence>
<dbReference type="OrthoDB" id="9807628at2"/>
<reference evidence="9" key="1">
    <citation type="journal article" date="2019" name="PLoS Negl. Trop. Dis.">
        <title>Revisiting the worldwide diversity of Leptospira species in the environment.</title>
        <authorList>
            <person name="Vincent A.T."/>
            <person name="Schiettekatte O."/>
            <person name="Bourhy P."/>
            <person name="Veyrier F.J."/>
            <person name="Picardeau M."/>
        </authorList>
    </citation>
    <scope>NUCLEOTIDE SEQUENCE [LARGE SCALE GENOMIC DNA]</scope>
    <source>
        <strain evidence="9">SSW15</strain>
    </source>
</reference>
<dbReference type="PROSITE" id="PS50293">
    <property type="entry name" value="TPR_REGION"/>
    <property type="match status" value="1"/>
</dbReference>
<feature type="compositionally biased region" description="Basic and acidic residues" evidence="6">
    <location>
        <begin position="519"/>
        <end position="546"/>
    </location>
</feature>
<dbReference type="InterPro" id="IPR019734">
    <property type="entry name" value="TPR_rpt"/>
</dbReference>
<evidence type="ECO:0000256" key="5">
    <source>
        <dbReference type="PROSITE-ProRule" id="PRU00339"/>
    </source>
</evidence>
<keyword evidence="4 7" id="KW-0472">Membrane</keyword>
<comment type="caution">
    <text evidence="9">The sequence shown here is derived from an EMBL/GenBank/DDBJ whole genome shotgun (WGS) entry which is preliminary data.</text>
</comment>
<dbReference type="InterPro" id="IPR050768">
    <property type="entry name" value="UPF0353/GerABKA_families"/>
</dbReference>
<dbReference type="Pfam" id="PF13424">
    <property type="entry name" value="TPR_12"/>
    <property type="match status" value="1"/>
</dbReference>
<evidence type="ECO:0000256" key="6">
    <source>
        <dbReference type="SAM" id="MobiDB-lite"/>
    </source>
</evidence>
<dbReference type="PROSITE" id="PS50005">
    <property type="entry name" value="TPR"/>
    <property type="match status" value="2"/>
</dbReference>
<dbReference type="NCBIfam" id="NF047506">
    <property type="entry name" value="VWA_BatB_Lepto"/>
    <property type="match status" value="1"/>
</dbReference>
<protein>
    <submittedName>
        <fullName evidence="9">VWA domain-containing protein</fullName>
    </submittedName>
</protein>
<dbReference type="SUPFAM" id="SSF53300">
    <property type="entry name" value="vWA-like"/>
    <property type="match status" value="1"/>
</dbReference>
<dbReference type="SMART" id="SM00327">
    <property type="entry name" value="VWA"/>
    <property type="match status" value="1"/>
</dbReference>
<sequence>MTETVLHRFFLLIAAVYASYVFIRFLFLFLWRRWVRALPGLDREAETPSVLLVILRLFCIGLALFLCSLSFQPNSGPKSKEEETLYGVDFLFLTDVSLSMQSVDTFPTRLIRAKETILRVLPGLTGNRFGMIVFAASPFVYCPMTSDIGTFSDFVRGLDVDMVGDRGTDLEAAFRKAEEMLESNRVFRNRVVVLVTDGEDAQDPGPFRFPADLIVWSVGTTEGGPIAYKDEGAVLSGYLTRDGSLAPYEHSPGVVRTRANEDFLKSLAEANHGDFLSLNRTSPSAEDLKARIRSMDRNATKRIANLRRSEGLRKLLLPAVLLLLFDFFFLEAWGRYGKFLSRKLFMLLLFGFFSISFPVGVSAVELDPGGDRIQEGKQAYEQGNFPNALEKYKEAESYFPGDPRLEYNRGSSRYKSGDLEQSLRNFEKALESKDNSLRSKAYYNLGNIYLQLGDRKRAAENYMRSLKENPKQEVARKNLEWLRKLPPPPQKNGQTDLTKDKTGGSKEKEGRGGASGNSETKEQPQDQRKEGNKNSKSESELEKMMDSLDLNAVKRKSIGSRNREVFW</sequence>
<dbReference type="SMART" id="SM00028">
    <property type="entry name" value="TPR"/>
    <property type="match status" value="3"/>
</dbReference>
<keyword evidence="5" id="KW-0802">TPR repeat</keyword>
<feature type="repeat" description="TPR" evidence="5">
    <location>
        <begin position="439"/>
        <end position="472"/>
    </location>
</feature>
<feature type="repeat" description="TPR" evidence="5">
    <location>
        <begin position="403"/>
        <end position="436"/>
    </location>
</feature>
<feature type="transmembrane region" description="Helical" evidence="7">
    <location>
        <begin position="9"/>
        <end position="30"/>
    </location>
</feature>
<keyword evidence="3 7" id="KW-1133">Transmembrane helix</keyword>
<dbReference type="PROSITE" id="PS50234">
    <property type="entry name" value="VWFA"/>
    <property type="match status" value="1"/>
</dbReference>
<accession>A0A4R9GBN1</accession>
<feature type="region of interest" description="Disordered" evidence="6">
    <location>
        <begin position="481"/>
        <end position="567"/>
    </location>
</feature>
<evidence type="ECO:0000313" key="9">
    <source>
        <dbReference type="EMBL" id="TGK09061.1"/>
    </source>
</evidence>
<dbReference type="AlphaFoldDB" id="A0A4R9GBN1"/>
<evidence type="ECO:0000256" key="4">
    <source>
        <dbReference type="ARBA" id="ARBA00023136"/>
    </source>
</evidence>
<dbReference type="SUPFAM" id="SSF48452">
    <property type="entry name" value="TPR-like"/>
    <property type="match status" value="1"/>
</dbReference>
<dbReference type="InterPro" id="IPR011990">
    <property type="entry name" value="TPR-like_helical_dom_sf"/>
</dbReference>
<feature type="domain" description="VWFA" evidence="8">
    <location>
        <begin position="89"/>
        <end position="199"/>
    </location>
</feature>
<organism evidence="9 10">
    <name type="scientific">Leptospira fletcheri</name>
    <dbReference type="NCBI Taxonomy" id="2484981"/>
    <lineage>
        <taxon>Bacteria</taxon>
        <taxon>Pseudomonadati</taxon>
        <taxon>Spirochaetota</taxon>
        <taxon>Spirochaetia</taxon>
        <taxon>Leptospirales</taxon>
        <taxon>Leptospiraceae</taxon>
        <taxon>Leptospira</taxon>
    </lineage>
</organism>
<dbReference type="EMBL" id="RQET01000009">
    <property type="protein sequence ID" value="TGK09061.1"/>
    <property type="molecule type" value="Genomic_DNA"/>
</dbReference>
<dbReference type="InterPro" id="IPR002035">
    <property type="entry name" value="VWF_A"/>
</dbReference>
<dbReference type="InterPro" id="IPR036465">
    <property type="entry name" value="vWFA_dom_sf"/>
</dbReference>
<evidence type="ECO:0000256" key="3">
    <source>
        <dbReference type="ARBA" id="ARBA00022989"/>
    </source>
</evidence>
<dbReference type="NCBIfam" id="NF047507">
    <property type="entry name" value="TPR_BatC_Lepto"/>
    <property type="match status" value="1"/>
</dbReference>
<dbReference type="Pfam" id="PF13519">
    <property type="entry name" value="VWA_2"/>
    <property type="match status" value="1"/>
</dbReference>
<keyword evidence="2 7" id="KW-0812">Transmembrane</keyword>
<feature type="transmembrane region" description="Helical" evidence="7">
    <location>
        <begin position="50"/>
        <end position="71"/>
    </location>
</feature>
<feature type="transmembrane region" description="Helical" evidence="7">
    <location>
        <begin position="345"/>
        <end position="364"/>
    </location>
</feature>
<dbReference type="Gene3D" id="3.40.50.410">
    <property type="entry name" value="von Willebrand factor, type A domain"/>
    <property type="match status" value="1"/>
</dbReference>
<dbReference type="RefSeq" id="WP_135768747.1">
    <property type="nucleotide sequence ID" value="NZ_RQET01000009.1"/>
</dbReference>
<evidence type="ECO:0000256" key="7">
    <source>
        <dbReference type="SAM" id="Phobius"/>
    </source>
</evidence>
<evidence type="ECO:0000256" key="2">
    <source>
        <dbReference type="ARBA" id="ARBA00022692"/>
    </source>
</evidence>
<dbReference type="PANTHER" id="PTHR22550">
    <property type="entry name" value="SPORE GERMINATION PROTEIN"/>
    <property type="match status" value="1"/>
</dbReference>